<organism evidence="7 8">
    <name type="scientific">Aduncisulcus paluster</name>
    <dbReference type="NCBI Taxonomy" id="2918883"/>
    <lineage>
        <taxon>Eukaryota</taxon>
        <taxon>Metamonada</taxon>
        <taxon>Carpediemonas-like organisms</taxon>
        <taxon>Aduncisulcus</taxon>
    </lineage>
</organism>
<dbReference type="SUPFAM" id="SSF51011">
    <property type="entry name" value="Glycosyl hydrolase domain"/>
    <property type="match status" value="1"/>
</dbReference>
<name>A0ABQ5KWE0_9EUKA</name>
<reference evidence="7" key="1">
    <citation type="submission" date="2022-03" db="EMBL/GenBank/DDBJ databases">
        <title>Draft genome sequence of Aduncisulcus paluster, a free-living microaerophilic Fornicata.</title>
        <authorList>
            <person name="Yuyama I."/>
            <person name="Kume K."/>
            <person name="Tamura T."/>
            <person name="Inagaki Y."/>
            <person name="Hashimoto T."/>
        </authorList>
    </citation>
    <scope>NUCLEOTIDE SEQUENCE</scope>
    <source>
        <strain evidence="7">NY0171</strain>
    </source>
</reference>
<evidence type="ECO:0000259" key="6">
    <source>
        <dbReference type="SMART" id="SM00642"/>
    </source>
</evidence>
<keyword evidence="5" id="KW-0808">Transferase</keyword>
<dbReference type="PANTHER" id="PTHR43651">
    <property type="entry name" value="1,4-ALPHA-GLUCAN-BRANCHING ENZYME"/>
    <property type="match status" value="1"/>
</dbReference>
<dbReference type="PANTHER" id="PTHR43651:SF3">
    <property type="entry name" value="1,4-ALPHA-GLUCAN-BRANCHING ENZYME"/>
    <property type="match status" value="1"/>
</dbReference>
<dbReference type="CDD" id="cd11321">
    <property type="entry name" value="AmyAc_bac_euk_BE"/>
    <property type="match status" value="1"/>
</dbReference>
<dbReference type="EC" id="2.4.1.18" evidence="3"/>
<sequence length="749" mass="84447">MSDHSDIDWASRTDGTALIAQDPYLTPYAIFFREWDISFKRLLKQIESDLGGLKNFASSYKTFGFHKVAGGISYCEWGPSLKACSIMGDFNDWNRHEFPCTKDEFGFWKGFVPENPDGSSRIPEYSRIKLAVTLPNGKEDVRLPQYAFCTRQDKGNPQMDALFVDIDRVLGSPSSSLAREPFFARTESKSEDEKKYTVSSDDIDISDLRIYESHVGMACEEERVGSYREFADIVIPKIAKKGYNAVQIMGVAEHSYYASFGYQVTSFFSPASRSGTPDDLKYMINKAHEYGIVVLMDIIQGHASSNVSDGINMWDGSDNAHFFKGVKEGGLHELWNARLFDFGKLETIRFLLSNIYMWTEGYGIDGFRFDAITSILYHHHGIGVGFSGGYHEYFGSDKVNGDAMAYLKLANHLLHSTELFSDGRRRITIAEDVSGMPGLGIAVPQGGLGFDYRLSMAIPDVWIKLLKSVTPRSAGGEFDGKTYGSDTSWKLGHIVHILTNRRWQEKVITYCESHDQALVGDKTLAFWLMDKDMYTHMTILTEPSALVSRGIALHKVIRVLTMGLGGEGFLCFMGNEFGHPEWIDFPREGNGWSHAYCRRQWSLEDDGLLRYKHLGDFDRKLMWLDVEHNFMKQREHVLVKNEGDMVVAWTKGELLFVVSFHPDRAFTGYGIPVLKHGKYVSILHSDEIEFGGIGGRLSVGSEHFSEEIHGQVAMTHSLCSGLSYRSRTYFNNKDNYLLTAGGNSPPVKT</sequence>
<evidence type="ECO:0000256" key="2">
    <source>
        <dbReference type="ARBA" id="ARBA00009000"/>
    </source>
</evidence>
<dbReference type="InterPro" id="IPR006048">
    <property type="entry name" value="A-amylase/branching_C"/>
</dbReference>
<keyword evidence="8" id="KW-1185">Reference proteome</keyword>
<dbReference type="PIRSF" id="PIRSF000463">
    <property type="entry name" value="GlgB"/>
    <property type="match status" value="1"/>
</dbReference>
<dbReference type="EMBL" id="BQXS01011060">
    <property type="protein sequence ID" value="GKT35759.1"/>
    <property type="molecule type" value="Genomic_DNA"/>
</dbReference>
<evidence type="ECO:0000256" key="4">
    <source>
        <dbReference type="ARBA" id="ARBA00022676"/>
    </source>
</evidence>
<evidence type="ECO:0000256" key="5">
    <source>
        <dbReference type="ARBA" id="ARBA00022679"/>
    </source>
</evidence>
<dbReference type="SMART" id="SM00642">
    <property type="entry name" value="Aamy"/>
    <property type="match status" value="1"/>
</dbReference>
<evidence type="ECO:0000313" key="8">
    <source>
        <dbReference type="Proteomes" id="UP001057375"/>
    </source>
</evidence>
<dbReference type="Proteomes" id="UP001057375">
    <property type="component" value="Unassembled WGS sequence"/>
</dbReference>
<dbReference type="Gene3D" id="2.60.40.10">
    <property type="entry name" value="Immunoglobulins"/>
    <property type="match status" value="1"/>
</dbReference>
<evidence type="ECO:0000256" key="1">
    <source>
        <dbReference type="ARBA" id="ARBA00000826"/>
    </source>
</evidence>
<dbReference type="SUPFAM" id="SSF81296">
    <property type="entry name" value="E set domains"/>
    <property type="match status" value="1"/>
</dbReference>
<comment type="caution">
    <text evidence="7">The sequence shown here is derived from an EMBL/GenBank/DDBJ whole genome shotgun (WGS) entry which is preliminary data.</text>
</comment>
<gene>
    <name evidence="7" type="ORF">ADUPG1_008850</name>
</gene>
<keyword evidence="4" id="KW-0328">Glycosyltransferase</keyword>
<comment type="catalytic activity">
    <reaction evidence="1">
        <text>Transfers a segment of a (1-&gt;4)-alpha-D-glucan chain to a primary hydroxy group in a similar glucan chain.</text>
        <dbReference type="EC" id="2.4.1.18"/>
    </reaction>
</comment>
<dbReference type="InterPro" id="IPR014756">
    <property type="entry name" value="Ig_E-set"/>
</dbReference>
<dbReference type="SUPFAM" id="SSF51445">
    <property type="entry name" value="(Trans)glycosidases"/>
    <property type="match status" value="1"/>
</dbReference>
<dbReference type="Pfam" id="PF02922">
    <property type="entry name" value="CBM_48"/>
    <property type="match status" value="1"/>
</dbReference>
<dbReference type="Gene3D" id="2.60.40.1180">
    <property type="entry name" value="Golgi alpha-mannosidase II"/>
    <property type="match status" value="1"/>
</dbReference>
<dbReference type="InterPro" id="IPR013780">
    <property type="entry name" value="Glyco_hydro_b"/>
</dbReference>
<protein>
    <recommendedName>
        <fullName evidence="3">1,4-alpha-glucan branching enzyme</fullName>
        <ecNumber evidence="3">2.4.1.18</ecNumber>
    </recommendedName>
</protein>
<accession>A0ABQ5KWE0</accession>
<dbReference type="InterPro" id="IPR006047">
    <property type="entry name" value="GH13_cat_dom"/>
</dbReference>
<feature type="domain" description="Glycosyl hydrolase family 13 catalytic" evidence="6">
    <location>
        <begin position="227"/>
        <end position="619"/>
    </location>
</feature>
<comment type="similarity">
    <text evidence="2">Belongs to the glycosyl hydrolase 13 family. GlgB subfamily.</text>
</comment>
<proteinExistence type="inferred from homology"/>
<dbReference type="Gene3D" id="3.20.20.80">
    <property type="entry name" value="Glycosidases"/>
    <property type="match status" value="1"/>
</dbReference>
<dbReference type="InterPro" id="IPR017853">
    <property type="entry name" value="GH"/>
</dbReference>
<evidence type="ECO:0000256" key="3">
    <source>
        <dbReference type="ARBA" id="ARBA00012541"/>
    </source>
</evidence>
<dbReference type="InterPro" id="IPR004193">
    <property type="entry name" value="Glyco_hydro_13_N"/>
</dbReference>
<evidence type="ECO:0000313" key="7">
    <source>
        <dbReference type="EMBL" id="GKT35759.1"/>
    </source>
</evidence>
<dbReference type="InterPro" id="IPR037439">
    <property type="entry name" value="Branching_enzy"/>
</dbReference>
<dbReference type="InterPro" id="IPR013783">
    <property type="entry name" value="Ig-like_fold"/>
</dbReference>
<dbReference type="Pfam" id="PF02806">
    <property type="entry name" value="Alpha-amylase_C"/>
    <property type="match status" value="1"/>
</dbReference>